<dbReference type="PANTHER" id="PTHR45651">
    <property type="entry name" value="CYCLIC NUCLEOTIDE-GATED ION CHANNEL 15-RELATED-RELATED"/>
    <property type="match status" value="1"/>
</dbReference>
<evidence type="ECO:0000313" key="3">
    <source>
        <dbReference type="EMBL" id="KAI5346202.1"/>
    </source>
</evidence>
<proteinExistence type="predicted"/>
<evidence type="ECO:0000256" key="1">
    <source>
        <dbReference type="ARBA" id="ARBA00023303"/>
    </source>
</evidence>
<sequence length="184" mass="21069">MYKIARSLYQEQTLPALFCSICFSIAFALAKSDQLLYSKAEAARTDYPNSKLAERLTQIFITSCVFGVFLDPLFLYIPLLNQDLKCLRLDNTITIIAVVLRSFTDLFYVGRIILQVCRFEKYSPSIKRFLLENCSSKLMTGFDELLPKVTELHRKENQIPSIGVEIWKSSIIVDFLAILPLPQV</sequence>
<accession>A0AAD4WQ57</accession>
<keyword evidence="1" id="KW-0407">Ion channel</keyword>
<keyword evidence="2" id="KW-0812">Transmembrane</keyword>
<dbReference type="Proteomes" id="UP001054821">
    <property type="component" value="Chromosome 2"/>
</dbReference>
<keyword evidence="2" id="KW-1133">Transmembrane helix</keyword>
<name>A0AAD4WQ57_PRUDU</name>
<protein>
    <submittedName>
        <fullName evidence="3">Uncharacterized protein</fullName>
    </submittedName>
</protein>
<keyword evidence="2" id="KW-0472">Membrane</keyword>
<dbReference type="GO" id="GO:0034220">
    <property type="term" value="P:monoatomic ion transmembrane transport"/>
    <property type="evidence" value="ECO:0007669"/>
    <property type="project" value="UniProtKB-KW"/>
</dbReference>
<evidence type="ECO:0000256" key="2">
    <source>
        <dbReference type="SAM" id="Phobius"/>
    </source>
</evidence>
<reference evidence="3 4" key="1">
    <citation type="journal article" date="2022" name="G3 (Bethesda)">
        <title>Whole-genome sequence and methylome profiling of the almond [Prunus dulcis (Mill.) D.A. Webb] cultivar 'Nonpareil'.</title>
        <authorList>
            <person name="D'Amico-Willman K.M."/>
            <person name="Ouma W.Z."/>
            <person name="Meulia T."/>
            <person name="Sideli G.M."/>
            <person name="Gradziel T.M."/>
            <person name="Fresnedo-Ramirez J."/>
        </authorList>
    </citation>
    <scope>NUCLEOTIDE SEQUENCE [LARGE SCALE GENOMIC DNA]</scope>
    <source>
        <strain evidence="3">Clone GOH B32 T37-40</strain>
    </source>
</reference>
<organism evidence="3 4">
    <name type="scientific">Prunus dulcis</name>
    <name type="common">Almond</name>
    <name type="synonym">Amygdalus dulcis</name>
    <dbReference type="NCBI Taxonomy" id="3755"/>
    <lineage>
        <taxon>Eukaryota</taxon>
        <taxon>Viridiplantae</taxon>
        <taxon>Streptophyta</taxon>
        <taxon>Embryophyta</taxon>
        <taxon>Tracheophyta</taxon>
        <taxon>Spermatophyta</taxon>
        <taxon>Magnoliopsida</taxon>
        <taxon>eudicotyledons</taxon>
        <taxon>Gunneridae</taxon>
        <taxon>Pentapetalae</taxon>
        <taxon>rosids</taxon>
        <taxon>fabids</taxon>
        <taxon>Rosales</taxon>
        <taxon>Rosaceae</taxon>
        <taxon>Amygdaloideae</taxon>
        <taxon>Amygdaleae</taxon>
        <taxon>Prunus</taxon>
    </lineage>
</organism>
<gene>
    <name evidence="3" type="ORF">L3X38_014081</name>
</gene>
<comment type="caution">
    <text evidence="3">The sequence shown here is derived from an EMBL/GenBank/DDBJ whole genome shotgun (WGS) entry which is preliminary data.</text>
</comment>
<feature type="transmembrane region" description="Helical" evidence="2">
    <location>
        <begin position="59"/>
        <end position="80"/>
    </location>
</feature>
<keyword evidence="4" id="KW-1185">Reference proteome</keyword>
<dbReference type="PANTHER" id="PTHR45651:SF68">
    <property type="entry name" value="ION TRANSPORT DOMAIN-CONTAINING PROTEIN"/>
    <property type="match status" value="1"/>
</dbReference>
<feature type="transmembrane region" description="Helical" evidence="2">
    <location>
        <begin position="12"/>
        <end position="30"/>
    </location>
</feature>
<keyword evidence="1" id="KW-0813">Transport</keyword>
<dbReference type="AlphaFoldDB" id="A0AAD4WQ57"/>
<evidence type="ECO:0000313" key="4">
    <source>
        <dbReference type="Proteomes" id="UP001054821"/>
    </source>
</evidence>
<dbReference type="GO" id="GO:0016020">
    <property type="term" value="C:membrane"/>
    <property type="evidence" value="ECO:0007669"/>
    <property type="project" value="UniProtKB-SubCell"/>
</dbReference>
<dbReference type="EMBL" id="JAJFAZ020000002">
    <property type="protein sequence ID" value="KAI5346202.1"/>
    <property type="molecule type" value="Genomic_DNA"/>
</dbReference>
<keyword evidence="1" id="KW-0406">Ion transport</keyword>